<organism evidence="2 3">
    <name type="scientific">Ensete ventricosum</name>
    <name type="common">Abyssinian banana</name>
    <name type="synonym">Musa ensete</name>
    <dbReference type="NCBI Taxonomy" id="4639"/>
    <lineage>
        <taxon>Eukaryota</taxon>
        <taxon>Viridiplantae</taxon>
        <taxon>Streptophyta</taxon>
        <taxon>Embryophyta</taxon>
        <taxon>Tracheophyta</taxon>
        <taxon>Spermatophyta</taxon>
        <taxon>Magnoliopsida</taxon>
        <taxon>Liliopsida</taxon>
        <taxon>Zingiberales</taxon>
        <taxon>Musaceae</taxon>
        <taxon>Ensete</taxon>
    </lineage>
</organism>
<accession>A0A426ZN62</accession>
<evidence type="ECO:0000256" key="1">
    <source>
        <dbReference type="SAM" id="Coils"/>
    </source>
</evidence>
<dbReference type="EMBL" id="AMZH03005820">
    <property type="protein sequence ID" value="RRT65418.1"/>
    <property type="molecule type" value="Genomic_DNA"/>
</dbReference>
<reference evidence="2 3" key="1">
    <citation type="journal article" date="2014" name="Agronomy (Basel)">
        <title>A Draft Genome Sequence for Ensete ventricosum, the Drought-Tolerant Tree Against Hunger.</title>
        <authorList>
            <person name="Harrison J."/>
            <person name="Moore K.A."/>
            <person name="Paszkiewicz K."/>
            <person name="Jones T."/>
            <person name="Grant M."/>
            <person name="Ambacheew D."/>
            <person name="Muzemil S."/>
            <person name="Studholme D.J."/>
        </authorList>
    </citation>
    <scope>NUCLEOTIDE SEQUENCE [LARGE SCALE GENOMIC DNA]</scope>
</reference>
<gene>
    <name evidence="2" type="ORF">B296_00019752</name>
</gene>
<dbReference type="SUPFAM" id="SSF57997">
    <property type="entry name" value="Tropomyosin"/>
    <property type="match status" value="1"/>
</dbReference>
<dbReference type="Proteomes" id="UP000287651">
    <property type="component" value="Unassembled WGS sequence"/>
</dbReference>
<name>A0A426ZN62_ENSVE</name>
<dbReference type="Gene3D" id="1.20.5.170">
    <property type="match status" value="1"/>
</dbReference>
<keyword evidence="1" id="KW-0175">Coiled coil</keyword>
<feature type="coiled-coil region" evidence="1">
    <location>
        <begin position="21"/>
        <end position="69"/>
    </location>
</feature>
<evidence type="ECO:0000313" key="2">
    <source>
        <dbReference type="EMBL" id="RRT65418.1"/>
    </source>
</evidence>
<comment type="caution">
    <text evidence="2">The sequence shown here is derived from an EMBL/GenBank/DDBJ whole genome shotgun (WGS) entry which is preliminary data.</text>
</comment>
<protein>
    <submittedName>
        <fullName evidence="2">Uncharacterized protein</fullName>
    </submittedName>
</protein>
<dbReference type="AlphaFoldDB" id="A0A426ZN62"/>
<proteinExistence type="predicted"/>
<sequence>MVSTLQVEIQELKFGASSKVATTAENQVANLEASVDRLKATLRDSEPHCKDLEQAADNTHGELKHLQNTRCHLDDEVLKLAQNVEALRPELQSMGAKVIADYKESRGFQLGLERTG</sequence>
<evidence type="ECO:0000313" key="3">
    <source>
        <dbReference type="Proteomes" id="UP000287651"/>
    </source>
</evidence>